<dbReference type="Proteomes" id="UP001178507">
    <property type="component" value="Unassembled WGS sequence"/>
</dbReference>
<reference evidence="2" key="1">
    <citation type="submission" date="2023-08" db="EMBL/GenBank/DDBJ databases">
        <authorList>
            <person name="Chen Y."/>
            <person name="Shah S."/>
            <person name="Dougan E. K."/>
            <person name="Thang M."/>
            <person name="Chan C."/>
        </authorList>
    </citation>
    <scope>NUCLEOTIDE SEQUENCE</scope>
</reference>
<keyword evidence="3" id="KW-1185">Reference proteome</keyword>
<evidence type="ECO:0000259" key="1">
    <source>
        <dbReference type="Pfam" id="PF01661"/>
    </source>
</evidence>
<dbReference type="EMBL" id="CAUJNA010000129">
    <property type="protein sequence ID" value="CAJ1372370.1"/>
    <property type="molecule type" value="Genomic_DNA"/>
</dbReference>
<feature type="domain" description="Macro" evidence="1">
    <location>
        <begin position="9"/>
        <end position="83"/>
    </location>
</feature>
<proteinExistence type="predicted"/>
<evidence type="ECO:0000313" key="2">
    <source>
        <dbReference type="EMBL" id="CAJ1372370.1"/>
    </source>
</evidence>
<dbReference type="AlphaFoldDB" id="A0AA36HPG8"/>
<dbReference type="InterPro" id="IPR043472">
    <property type="entry name" value="Macro_dom-like"/>
</dbReference>
<dbReference type="Gene3D" id="3.40.220.10">
    <property type="entry name" value="Leucine Aminopeptidase, subunit E, domain 1"/>
    <property type="match status" value="1"/>
</dbReference>
<protein>
    <recommendedName>
        <fullName evidence="1">Macro domain-containing protein</fullName>
    </recommendedName>
</protein>
<name>A0AA36HPG8_9DINO</name>
<evidence type="ECO:0000313" key="3">
    <source>
        <dbReference type="Proteomes" id="UP001178507"/>
    </source>
</evidence>
<gene>
    <name evidence="2" type="ORF">EVOR1521_LOCUS2464</name>
</gene>
<accession>A0AA36HPG8</accession>
<comment type="caution">
    <text evidence="2">The sequence shown here is derived from an EMBL/GenBank/DDBJ whole genome shotgun (WGS) entry which is preliminary data.</text>
</comment>
<sequence length="155" mass="16970">MCMLQGQCQCAKATASLQDYFAHIVHAVPPMYTSPQWETLLSNCWKAALEQAWHCATSSTSPFRIASPLLGAGARGAPVEEACGMLGRVGCIRGHLCARCMRHPKWQYGPSLTSQTTHLPKDSCKILCQSEPAPCMLKTRDASSKIHTSCLEFDQ</sequence>
<dbReference type="InterPro" id="IPR002589">
    <property type="entry name" value="Macro_dom"/>
</dbReference>
<dbReference type="SUPFAM" id="SSF52949">
    <property type="entry name" value="Macro domain-like"/>
    <property type="match status" value="1"/>
</dbReference>
<organism evidence="2 3">
    <name type="scientific">Effrenium voratum</name>
    <dbReference type="NCBI Taxonomy" id="2562239"/>
    <lineage>
        <taxon>Eukaryota</taxon>
        <taxon>Sar</taxon>
        <taxon>Alveolata</taxon>
        <taxon>Dinophyceae</taxon>
        <taxon>Suessiales</taxon>
        <taxon>Symbiodiniaceae</taxon>
        <taxon>Effrenium</taxon>
    </lineage>
</organism>
<dbReference type="Pfam" id="PF01661">
    <property type="entry name" value="Macro"/>
    <property type="match status" value="1"/>
</dbReference>